<gene>
    <name evidence="2" type="ORF">Z517_09162</name>
</gene>
<evidence type="ECO:0000256" key="1">
    <source>
        <dbReference type="SAM" id="MobiDB-lite"/>
    </source>
</evidence>
<accession>A0A0D2G7S7</accession>
<protein>
    <submittedName>
        <fullName evidence="2">Unplaced genomic scaffold supercont1.6, whole genome shotgun sequence</fullName>
    </submittedName>
</protein>
<name>A0A0D2G7S7_9EURO</name>
<dbReference type="RefSeq" id="XP_013280526.1">
    <property type="nucleotide sequence ID" value="XM_013425072.1"/>
</dbReference>
<organism evidence="2 3">
    <name type="scientific">Fonsecaea pedrosoi CBS 271.37</name>
    <dbReference type="NCBI Taxonomy" id="1442368"/>
    <lineage>
        <taxon>Eukaryota</taxon>
        <taxon>Fungi</taxon>
        <taxon>Dikarya</taxon>
        <taxon>Ascomycota</taxon>
        <taxon>Pezizomycotina</taxon>
        <taxon>Eurotiomycetes</taxon>
        <taxon>Chaetothyriomycetidae</taxon>
        <taxon>Chaetothyriales</taxon>
        <taxon>Herpotrichiellaceae</taxon>
        <taxon>Fonsecaea</taxon>
    </lineage>
</organism>
<proteinExistence type="predicted"/>
<feature type="region of interest" description="Disordered" evidence="1">
    <location>
        <begin position="50"/>
        <end position="85"/>
    </location>
</feature>
<dbReference type="HOGENOM" id="CLU_2512667_0_0_1"/>
<feature type="compositionally biased region" description="Basic and acidic residues" evidence="1">
    <location>
        <begin position="50"/>
        <end position="64"/>
    </location>
</feature>
<dbReference type="GeneID" id="25308652"/>
<dbReference type="EMBL" id="KN846974">
    <property type="protein sequence ID" value="KIW76718.1"/>
    <property type="molecule type" value="Genomic_DNA"/>
</dbReference>
<evidence type="ECO:0000313" key="3">
    <source>
        <dbReference type="Proteomes" id="UP000053029"/>
    </source>
</evidence>
<dbReference type="VEuPathDB" id="FungiDB:Z517_09162"/>
<sequence>MYELSFKFLGGGYLKLRVNREMVFINPYSASSLAPPAAAPEVFEFVGIRRDREKEKAERQERMTNSRRSPSPRESWFEMNHPMGS</sequence>
<keyword evidence="3" id="KW-1185">Reference proteome</keyword>
<dbReference type="Proteomes" id="UP000053029">
    <property type="component" value="Unassembled WGS sequence"/>
</dbReference>
<dbReference type="AlphaFoldDB" id="A0A0D2G7S7"/>
<reference evidence="2 3" key="1">
    <citation type="submission" date="2015-01" db="EMBL/GenBank/DDBJ databases">
        <title>The Genome Sequence of Fonsecaea pedrosoi CBS 271.37.</title>
        <authorList>
            <consortium name="The Broad Institute Genomics Platform"/>
            <person name="Cuomo C."/>
            <person name="de Hoog S."/>
            <person name="Gorbushina A."/>
            <person name="Stielow B."/>
            <person name="Teixiera M."/>
            <person name="Abouelleil A."/>
            <person name="Chapman S.B."/>
            <person name="Priest M."/>
            <person name="Young S.K."/>
            <person name="Wortman J."/>
            <person name="Nusbaum C."/>
            <person name="Birren B."/>
        </authorList>
    </citation>
    <scope>NUCLEOTIDE SEQUENCE [LARGE SCALE GENOMIC DNA]</scope>
    <source>
        <strain evidence="2 3">CBS 271.37</strain>
    </source>
</reference>
<dbReference type="STRING" id="1442368.A0A0D2G7S7"/>
<evidence type="ECO:0000313" key="2">
    <source>
        <dbReference type="EMBL" id="KIW76718.1"/>
    </source>
</evidence>
<dbReference type="OrthoDB" id="4158382at2759"/>